<dbReference type="EMBL" id="JADKBR010000018">
    <property type="protein sequence ID" value="MBK8891640.1"/>
    <property type="molecule type" value="Genomic_DNA"/>
</dbReference>
<dbReference type="AlphaFoldDB" id="A0A9D7LPL1"/>
<evidence type="ECO:0000259" key="4">
    <source>
        <dbReference type="PROSITE" id="PS51085"/>
    </source>
</evidence>
<dbReference type="Gene3D" id="2.40.30.10">
    <property type="entry name" value="Translation factors"/>
    <property type="match status" value="1"/>
</dbReference>
<comment type="cofactor">
    <cofactor evidence="3">
        <name>[2Fe-2S] cluster</name>
        <dbReference type="ChEBI" id="CHEBI:190135"/>
    </cofactor>
</comment>
<name>A0A9D7LPL1_9RHOO</name>
<evidence type="ECO:0000259" key="5">
    <source>
        <dbReference type="PROSITE" id="PS51384"/>
    </source>
</evidence>
<dbReference type="InterPro" id="IPR001433">
    <property type="entry name" value="OxRdtase_FAD/NAD-bd"/>
</dbReference>
<dbReference type="Pfam" id="PF00175">
    <property type="entry name" value="NAD_binding_1"/>
    <property type="match status" value="1"/>
</dbReference>
<dbReference type="SUPFAM" id="SSF52343">
    <property type="entry name" value="Ferredoxin reductase-like, C-terminal NADP-linked domain"/>
    <property type="match status" value="1"/>
</dbReference>
<dbReference type="PROSITE" id="PS51085">
    <property type="entry name" value="2FE2S_FER_2"/>
    <property type="match status" value="1"/>
</dbReference>
<dbReference type="InterPro" id="IPR001709">
    <property type="entry name" value="Flavoprot_Pyr_Nucl_cyt_Rdtase"/>
</dbReference>
<organism evidence="6 7">
    <name type="scientific">Candidatus Dechloromonas phosphorivorans</name>
    <dbReference type="NCBI Taxonomy" id="2899244"/>
    <lineage>
        <taxon>Bacteria</taxon>
        <taxon>Pseudomonadati</taxon>
        <taxon>Pseudomonadota</taxon>
        <taxon>Betaproteobacteria</taxon>
        <taxon>Rhodocyclales</taxon>
        <taxon>Azonexaceae</taxon>
        <taxon>Dechloromonas</taxon>
    </lineage>
</organism>
<dbReference type="InterPro" id="IPR017938">
    <property type="entry name" value="Riboflavin_synthase-like_b-brl"/>
</dbReference>
<dbReference type="SUPFAM" id="SSF63380">
    <property type="entry name" value="Riboflavin synthase domain-like"/>
    <property type="match status" value="1"/>
</dbReference>
<evidence type="ECO:0000256" key="3">
    <source>
        <dbReference type="ARBA" id="ARBA00034078"/>
    </source>
</evidence>
<keyword evidence="2" id="KW-0001">2Fe-2S</keyword>
<comment type="cofactor">
    <cofactor evidence="1">
        <name>FAD</name>
        <dbReference type="ChEBI" id="CHEBI:57692"/>
    </cofactor>
</comment>
<reference evidence="6" key="1">
    <citation type="submission" date="2020-10" db="EMBL/GenBank/DDBJ databases">
        <title>Connecting structure to function with the recovery of over 1000 high-quality activated sludge metagenome-assembled genomes encoding full-length rRNA genes using long-read sequencing.</title>
        <authorList>
            <person name="Singleton C.M."/>
            <person name="Petriglieri F."/>
            <person name="Kristensen J.M."/>
            <person name="Kirkegaard R.H."/>
            <person name="Michaelsen T.Y."/>
            <person name="Andersen M.H."/>
            <person name="Karst S.M."/>
            <person name="Dueholm M.S."/>
            <person name="Nielsen P.H."/>
            <person name="Albertsen M."/>
        </authorList>
    </citation>
    <scope>NUCLEOTIDE SEQUENCE</scope>
    <source>
        <strain evidence="6">OdNE_18-Q3-R46-58_BAT3C.305</strain>
    </source>
</reference>
<dbReference type="SUPFAM" id="SSF54292">
    <property type="entry name" value="2Fe-2S ferredoxin-like"/>
    <property type="match status" value="1"/>
</dbReference>
<dbReference type="InterPro" id="IPR006058">
    <property type="entry name" value="2Fe2S_fd_BS"/>
</dbReference>
<dbReference type="Pfam" id="PF00111">
    <property type="entry name" value="Fer2"/>
    <property type="match status" value="1"/>
</dbReference>
<evidence type="ECO:0000256" key="1">
    <source>
        <dbReference type="ARBA" id="ARBA00001974"/>
    </source>
</evidence>
<accession>A0A9D7LPL1</accession>
<dbReference type="Gene3D" id="3.40.50.80">
    <property type="entry name" value="Nucleotide-binding domain of ferredoxin-NADP reductase (FNR) module"/>
    <property type="match status" value="1"/>
</dbReference>
<dbReference type="PRINTS" id="PR00371">
    <property type="entry name" value="FPNCR"/>
</dbReference>
<protein>
    <submittedName>
        <fullName evidence="6">2Fe-2S iron-sulfur cluster binding domain-containing protein</fullName>
    </submittedName>
</protein>
<feature type="domain" description="2Fe-2S ferredoxin-type" evidence="4">
    <location>
        <begin position="14"/>
        <end position="104"/>
    </location>
</feature>
<dbReference type="InterPro" id="IPR036010">
    <property type="entry name" value="2Fe-2S_ferredoxin-like_sf"/>
</dbReference>
<dbReference type="InterPro" id="IPR008333">
    <property type="entry name" value="Cbr1-like_FAD-bd_dom"/>
</dbReference>
<proteinExistence type="predicted"/>
<dbReference type="PROSITE" id="PS00197">
    <property type="entry name" value="2FE2S_FER_1"/>
    <property type="match status" value="1"/>
</dbReference>
<dbReference type="CDD" id="cd00207">
    <property type="entry name" value="fer2"/>
    <property type="match status" value="1"/>
</dbReference>
<evidence type="ECO:0000256" key="2">
    <source>
        <dbReference type="ARBA" id="ARBA00022714"/>
    </source>
</evidence>
<dbReference type="Proteomes" id="UP000808146">
    <property type="component" value="Unassembled WGS sequence"/>
</dbReference>
<dbReference type="GO" id="GO:0016491">
    <property type="term" value="F:oxidoreductase activity"/>
    <property type="evidence" value="ECO:0007669"/>
    <property type="project" value="InterPro"/>
</dbReference>
<comment type="caution">
    <text evidence="6">The sequence shown here is derived from an EMBL/GenBank/DDBJ whole genome shotgun (WGS) entry which is preliminary data.</text>
</comment>
<gene>
    <name evidence="6" type="ORF">IPN75_15310</name>
</gene>
<dbReference type="GO" id="GO:0051537">
    <property type="term" value="F:2 iron, 2 sulfur cluster binding"/>
    <property type="evidence" value="ECO:0007669"/>
    <property type="project" value="UniProtKB-KW"/>
</dbReference>
<dbReference type="InterPro" id="IPR039261">
    <property type="entry name" value="FNR_nucleotide-bd"/>
</dbReference>
<keyword evidence="2" id="KW-0479">Metal-binding</keyword>
<keyword evidence="2" id="KW-0411">Iron-sulfur</keyword>
<sequence>MFSFLAKKAPPAPGIITAHINSQPITVDAKETLLQAALRQGIDFPHSCRVGGCATCKCRLIEGKVKELTDSGYLLSDDELDQGYILACQSVPQTDVRIEVDLSRQPPQRSVTGRVVGQDRLTGDITRLRVQLDEALPYRAGQFASISIAALPGINRTYSFATPVQPDSQVSFLVRKVSGGIFSTLINEQGVVGQPVQVEGPLGDFWLRPAAAPLLLVAGGSGLAPLLAILHEAVAAGETRPATLLFGARTESDLYALEEISDLARHWQGMFRFIPVLSAAAADAPWTGERGLVTEKIPALIEPDTHAYLCGPPAMIDSAVALLRRHGVARENIHADRFTTLHDSLAAAA</sequence>
<dbReference type="PROSITE" id="PS51384">
    <property type="entry name" value="FAD_FR"/>
    <property type="match status" value="1"/>
</dbReference>
<dbReference type="InterPro" id="IPR012675">
    <property type="entry name" value="Beta-grasp_dom_sf"/>
</dbReference>
<dbReference type="InterPro" id="IPR050415">
    <property type="entry name" value="MRET"/>
</dbReference>
<feature type="domain" description="FAD-binding FR-type" evidence="5">
    <location>
        <begin position="108"/>
        <end position="208"/>
    </location>
</feature>
<evidence type="ECO:0000313" key="6">
    <source>
        <dbReference type="EMBL" id="MBK8891640.1"/>
    </source>
</evidence>
<keyword evidence="2" id="KW-0408">Iron</keyword>
<dbReference type="InterPro" id="IPR017927">
    <property type="entry name" value="FAD-bd_FR_type"/>
</dbReference>
<dbReference type="Gene3D" id="3.10.20.30">
    <property type="match status" value="1"/>
</dbReference>
<dbReference type="PANTHER" id="PTHR47354">
    <property type="entry name" value="NADH OXIDOREDUCTASE HCR"/>
    <property type="match status" value="1"/>
</dbReference>
<dbReference type="PRINTS" id="PR00410">
    <property type="entry name" value="PHEHYDRXLASE"/>
</dbReference>
<evidence type="ECO:0000313" key="7">
    <source>
        <dbReference type="Proteomes" id="UP000808146"/>
    </source>
</evidence>
<dbReference type="PANTHER" id="PTHR47354:SF5">
    <property type="entry name" value="PROTEIN RFBI"/>
    <property type="match status" value="1"/>
</dbReference>
<dbReference type="Pfam" id="PF00970">
    <property type="entry name" value="FAD_binding_6"/>
    <property type="match status" value="1"/>
</dbReference>
<dbReference type="InterPro" id="IPR001041">
    <property type="entry name" value="2Fe-2S_ferredoxin-type"/>
</dbReference>